<feature type="region of interest" description="Disordered" evidence="1">
    <location>
        <begin position="1"/>
        <end position="103"/>
    </location>
</feature>
<proteinExistence type="predicted"/>
<sequence>MPKTQGGYVSAPQSSHRVASVRAPLDAPPHLPDSAPQLRYHTRRAAATPVAPTQIPARSPPIKKAKTSEPGESSRAARDSQSQPPPTRRPILTSLPIEGNSDC</sequence>
<dbReference type="Proteomes" id="UP000288805">
    <property type="component" value="Unassembled WGS sequence"/>
</dbReference>
<dbReference type="EMBL" id="QGNW01001813">
    <property type="protein sequence ID" value="RVW30065.1"/>
    <property type="molecule type" value="Genomic_DNA"/>
</dbReference>
<protein>
    <submittedName>
        <fullName evidence="2">Uncharacterized protein</fullName>
    </submittedName>
</protein>
<organism evidence="2 3">
    <name type="scientific">Vitis vinifera</name>
    <name type="common">Grape</name>
    <dbReference type="NCBI Taxonomy" id="29760"/>
    <lineage>
        <taxon>Eukaryota</taxon>
        <taxon>Viridiplantae</taxon>
        <taxon>Streptophyta</taxon>
        <taxon>Embryophyta</taxon>
        <taxon>Tracheophyta</taxon>
        <taxon>Spermatophyta</taxon>
        <taxon>Magnoliopsida</taxon>
        <taxon>eudicotyledons</taxon>
        <taxon>Gunneridae</taxon>
        <taxon>Pentapetalae</taxon>
        <taxon>rosids</taxon>
        <taxon>Vitales</taxon>
        <taxon>Vitaceae</taxon>
        <taxon>Viteae</taxon>
        <taxon>Vitis</taxon>
    </lineage>
</organism>
<gene>
    <name evidence="2" type="ORF">CK203_115140</name>
</gene>
<evidence type="ECO:0000313" key="2">
    <source>
        <dbReference type="EMBL" id="RVW30065.1"/>
    </source>
</evidence>
<evidence type="ECO:0000313" key="3">
    <source>
        <dbReference type="Proteomes" id="UP000288805"/>
    </source>
</evidence>
<name>A0A438D3M7_VITVI</name>
<comment type="caution">
    <text evidence="2">The sequence shown here is derived from an EMBL/GenBank/DDBJ whole genome shotgun (WGS) entry which is preliminary data.</text>
</comment>
<reference evidence="2 3" key="1">
    <citation type="journal article" date="2018" name="PLoS Genet.">
        <title>Population sequencing reveals clonal diversity and ancestral inbreeding in the grapevine cultivar Chardonnay.</title>
        <authorList>
            <person name="Roach M.J."/>
            <person name="Johnson D.L."/>
            <person name="Bohlmann J."/>
            <person name="van Vuuren H.J."/>
            <person name="Jones S.J."/>
            <person name="Pretorius I.S."/>
            <person name="Schmidt S.A."/>
            <person name="Borneman A.R."/>
        </authorList>
    </citation>
    <scope>NUCLEOTIDE SEQUENCE [LARGE SCALE GENOMIC DNA]</scope>
    <source>
        <strain evidence="3">cv. Chardonnay</strain>
        <tissue evidence="2">Leaf</tissue>
    </source>
</reference>
<evidence type="ECO:0000256" key="1">
    <source>
        <dbReference type="SAM" id="MobiDB-lite"/>
    </source>
</evidence>
<dbReference type="AlphaFoldDB" id="A0A438D3M7"/>
<accession>A0A438D3M7</accession>